<organism evidence="1 2">
    <name type="scientific">Trametes pubescens</name>
    <name type="common">White-rot fungus</name>
    <dbReference type="NCBI Taxonomy" id="154538"/>
    <lineage>
        <taxon>Eukaryota</taxon>
        <taxon>Fungi</taxon>
        <taxon>Dikarya</taxon>
        <taxon>Basidiomycota</taxon>
        <taxon>Agaricomycotina</taxon>
        <taxon>Agaricomycetes</taxon>
        <taxon>Polyporales</taxon>
        <taxon>Polyporaceae</taxon>
        <taxon>Trametes</taxon>
    </lineage>
</organism>
<gene>
    <name evidence="1" type="ORF">TRAPUB_7086</name>
</gene>
<evidence type="ECO:0000313" key="2">
    <source>
        <dbReference type="Proteomes" id="UP000184267"/>
    </source>
</evidence>
<protein>
    <recommendedName>
        <fullName evidence="3">F-box domain-containing protein</fullName>
    </recommendedName>
</protein>
<name>A0A1M2V475_TRAPU</name>
<keyword evidence="2" id="KW-1185">Reference proteome</keyword>
<sequence length="401" mass="44206">MSLSLAFHPDTDHLRHIVKSLSLLSPRLEDLSLRRGGPPSGGFANIASPGYRPTLRGTETCELLGLTSFTTRRMFVAYDALLGLGGLPHLRKLHINPPFEASDWAPPGQERRDAFFVALEELVLTGKKGNHQGCIDFVGIITPTSLRTVTLDLRWPKDGTAEALFAALCAALGGLPCHGTIKDIKITLGFRDDRDENIYRSPCFAPLLELHALQSLSIEGGPKVVVDDATLDAMSRAWPSIRTLRFAWPTSPRLNWWEQSLYDRAYTPPGADAPDRPGATLAGLVPLALRCAHLEELEVAIDMRAVPTFDGHRRPPVFVKDARLACKVKALCTEGCVPGDPWAVASFLSLVLPRLGSIGGSTPRATWERTFYFYRVLQAVRFQERDWAIGHRKNFKDPAGL</sequence>
<reference evidence="1 2" key="1">
    <citation type="submission" date="2016-10" db="EMBL/GenBank/DDBJ databases">
        <title>Genome sequence of the basidiomycete white-rot fungus Trametes pubescens.</title>
        <authorList>
            <person name="Makela M.R."/>
            <person name="Granchi Z."/>
            <person name="Peng M."/>
            <person name="De Vries R.P."/>
            <person name="Grigoriev I."/>
            <person name="Riley R."/>
            <person name="Hilden K."/>
        </authorList>
    </citation>
    <scope>NUCLEOTIDE SEQUENCE [LARGE SCALE GENOMIC DNA]</scope>
    <source>
        <strain evidence="1 2">FBCC735</strain>
    </source>
</reference>
<dbReference type="STRING" id="154538.A0A1M2V475"/>
<dbReference type="OrthoDB" id="2754214at2759"/>
<comment type="caution">
    <text evidence="1">The sequence shown here is derived from an EMBL/GenBank/DDBJ whole genome shotgun (WGS) entry which is preliminary data.</text>
</comment>
<evidence type="ECO:0008006" key="3">
    <source>
        <dbReference type="Google" id="ProtNLM"/>
    </source>
</evidence>
<accession>A0A1M2V475</accession>
<dbReference type="EMBL" id="MNAD01001672">
    <property type="protein sequence ID" value="OJT02392.1"/>
    <property type="molecule type" value="Genomic_DNA"/>
</dbReference>
<evidence type="ECO:0000313" key="1">
    <source>
        <dbReference type="EMBL" id="OJT02392.1"/>
    </source>
</evidence>
<dbReference type="AlphaFoldDB" id="A0A1M2V475"/>
<proteinExistence type="predicted"/>
<dbReference type="Proteomes" id="UP000184267">
    <property type="component" value="Unassembled WGS sequence"/>
</dbReference>